<feature type="transmembrane region" description="Helical" evidence="1">
    <location>
        <begin position="88"/>
        <end position="108"/>
    </location>
</feature>
<organism evidence="2 3">
    <name type="scientific">Tahibacter aquaticus</name>
    <dbReference type="NCBI Taxonomy" id="520092"/>
    <lineage>
        <taxon>Bacteria</taxon>
        <taxon>Pseudomonadati</taxon>
        <taxon>Pseudomonadota</taxon>
        <taxon>Gammaproteobacteria</taxon>
        <taxon>Lysobacterales</taxon>
        <taxon>Rhodanobacteraceae</taxon>
        <taxon>Tahibacter</taxon>
    </lineage>
</organism>
<evidence type="ECO:0000313" key="2">
    <source>
        <dbReference type="EMBL" id="TDR37847.1"/>
    </source>
</evidence>
<proteinExistence type="predicted"/>
<dbReference type="AlphaFoldDB" id="A0A4R6YL65"/>
<accession>A0A4R6YL65</accession>
<dbReference type="OrthoDB" id="6025129at2"/>
<dbReference type="RefSeq" id="WP_133821630.1">
    <property type="nucleotide sequence ID" value="NZ_SNZH01000023.1"/>
</dbReference>
<keyword evidence="3" id="KW-1185">Reference proteome</keyword>
<sequence length="137" mass="14289">MPKLLRNVLAVLAGIVVGAVVNGALITLSPALIPPPAGVDVSNAESLAKAMPLFEPRHFIMPFLAHALGTLAGALVAYLIAASHKARFAYAIGVAFLCGGIAACFMIPAPAWFMALDLLVAYLPMAWLGIQIGKRVK</sequence>
<dbReference type="EMBL" id="SNZH01000023">
    <property type="protein sequence ID" value="TDR37847.1"/>
    <property type="molecule type" value="Genomic_DNA"/>
</dbReference>
<feature type="transmembrane region" description="Helical" evidence="1">
    <location>
        <begin position="59"/>
        <end position="81"/>
    </location>
</feature>
<evidence type="ECO:0000313" key="3">
    <source>
        <dbReference type="Proteomes" id="UP000295293"/>
    </source>
</evidence>
<keyword evidence="1" id="KW-0472">Membrane</keyword>
<comment type="caution">
    <text evidence="2">The sequence shown here is derived from an EMBL/GenBank/DDBJ whole genome shotgun (WGS) entry which is preliminary data.</text>
</comment>
<dbReference type="Proteomes" id="UP000295293">
    <property type="component" value="Unassembled WGS sequence"/>
</dbReference>
<gene>
    <name evidence="2" type="ORF">DFR29_12321</name>
</gene>
<feature type="transmembrane region" description="Helical" evidence="1">
    <location>
        <begin position="114"/>
        <end position="133"/>
    </location>
</feature>
<keyword evidence="1" id="KW-1133">Transmembrane helix</keyword>
<protein>
    <submittedName>
        <fullName evidence="2">Uncharacterized protein</fullName>
    </submittedName>
</protein>
<keyword evidence="1" id="KW-0812">Transmembrane</keyword>
<name>A0A4R6YL65_9GAMM</name>
<evidence type="ECO:0000256" key="1">
    <source>
        <dbReference type="SAM" id="Phobius"/>
    </source>
</evidence>
<reference evidence="2 3" key="1">
    <citation type="submission" date="2019-03" db="EMBL/GenBank/DDBJ databases">
        <title>Genomic Encyclopedia of Type Strains, Phase IV (KMG-IV): sequencing the most valuable type-strain genomes for metagenomic binning, comparative biology and taxonomic classification.</title>
        <authorList>
            <person name="Goeker M."/>
        </authorList>
    </citation>
    <scope>NUCLEOTIDE SEQUENCE [LARGE SCALE GENOMIC DNA]</scope>
    <source>
        <strain evidence="2 3">DSM 21667</strain>
    </source>
</reference>